<dbReference type="Pfam" id="PF00145">
    <property type="entry name" value="DNA_methylase"/>
    <property type="match status" value="1"/>
</dbReference>
<gene>
    <name evidence="8" type="ORF">GCU69_12590</name>
</gene>
<keyword evidence="3 6" id="KW-0808">Transferase</keyword>
<dbReference type="PANTHER" id="PTHR46098:SF1">
    <property type="entry name" value="TRNA (CYTOSINE(38)-C(5))-METHYLTRANSFERASE"/>
    <property type="match status" value="1"/>
</dbReference>
<comment type="similarity">
    <text evidence="6">Belongs to the class I-like SAM-binding methyltransferase superfamily. C5-methyltransferase family.</text>
</comment>
<dbReference type="Proteomes" id="UP000621266">
    <property type="component" value="Unassembled WGS sequence"/>
</dbReference>
<dbReference type="GO" id="GO:0008168">
    <property type="term" value="F:methyltransferase activity"/>
    <property type="evidence" value="ECO:0007669"/>
    <property type="project" value="UniProtKB-KW"/>
</dbReference>
<dbReference type="EC" id="2.1.1.37" evidence="1"/>
<feature type="active site" evidence="6">
    <location>
        <position position="75"/>
    </location>
</feature>
<evidence type="ECO:0000256" key="7">
    <source>
        <dbReference type="SAM" id="MobiDB-lite"/>
    </source>
</evidence>
<dbReference type="SUPFAM" id="SSF53335">
    <property type="entry name" value="S-adenosyl-L-methionine-dependent methyltransferases"/>
    <property type="match status" value="1"/>
</dbReference>
<dbReference type="PANTHER" id="PTHR46098">
    <property type="entry name" value="TRNA (CYTOSINE(38)-C(5))-METHYLTRANSFERASE"/>
    <property type="match status" value="1"/>
</dbReference>
<feature type="region of interest" description="Disordered" evidence="7">
    <location>
        <begin position="166"/>
        <end position="245"/>
    </location>
</feature>
<keyword evidence="2 6" id="KW-0489">Methyltransferase</keyword>
<keyword evidence="5" id="KW-0680">Restriction system</keyword>
<organism evidence="8 9">
    <name type="scientific">Streptomyces lycii</name>
    <dbReference type="NCBI Taxonomy" id="2654337"/>
    <lineage>
        <taxon>Bacteria</taxon>
        <taxon>Bacillati</taxon>
        <taxon>Actinomycetota</taxon>
        <taxon>Actinomycetes</taxon>
        <taxon>Kitasatosporales</taxon>
        <taxon>Streptomycetaceae</taxon>
        <taxon>Streptomyces</taxon>
    </lineage>
</organism>
<reference evidence="8 9" key="1">
    <citation type="submission" date="2019-10" db="EMBL/GenBank/DDBJ databases">
        <title>Streptomyces tenebrisbrunneis sp.nov., an endogenous actinomycete isolated from of Lycium ruthenicum.</title>
        <authorList>
            <person name="Ma L."/>
        </authorList>
    </citation>
    <scope>NUCLEOTIDE SEQUENCE [LARGE SCALE GENOMIC DNA]</scope>
    <source>
        <strain evidence="8 9">TRM 66187</strain>
    </source>
</reference>
<name>A0ABQ7FJF8_9ACTN</name>
<dbReference type="PROSITE" id="PS51679">
    <property type="entry name" value="SAM_MT_C5"/>
    <property type="match status" value="1"/>
</dbReference>
<sequence>MSAWRIGSVCTGYGGLDIAVQQVFGGSLAWVADNDPGAARILAHHHPEVINLGDITVADWCEVEPVDIYIGGYPCQPFSTAGRRKGTEDARHIWPHIARALGVLRPRYAIFENVANHLRLGFDTVLCDLADLGFDVEWCVVRADQVGACHQRRRLIVLATAADAPRPRRQGEGIRGSVAERGDAAADAADLGHQRNRRARGGRPGPSDGRFPAADAARVGRGEGRPEPTRQQGRPGATVGGAPDWGEYAPAVARWEAVTGRRAPWATDDRGRLSPAFVEWMMGLEAGHVTAVPGLSRTAQLKALGNGVVPLQAAVALRLLRSRAKAGTRGVAA</sequence>
<feature type="compositionally biased region" description="Basic and acidic residues" evidence="7">
    <location>
        <begin position="166"/>
        <end position="184"/>
    </location>
</feature>
<evidence type="ECO:0000256" key="2">
    <source>
        <dbReference type="ARBA" id="ARBA00022603"/>
    </source>
</evidence>
<evidence type="ECO:0000313" key="9">
    <source>
        <dbReference type="Proteomes" id="UP000621266"/>
    </source>
</evidence>
<keyword evidence="4 6" id="KW-0949">S-adenosyl-L-methionine</keyword>
<dbReference type="EMBL" id="WHPN01000264">
    <property type="protein sequence ID" value="KAF4408753.1"/>
    <property type="molecule type" value="Genomic_DNA"/>
</dbReference>
<evidence type="ECO:0000256" key="1">
    <source>
        <dbReference type="ARBA" id="ARBA00011975"/>
    </source>
</evidence>
<dbReference type="Gene3D" id="3.40.50.150">
    <property type="entry name" value="Vaccinia Virus protein VP39"/>
    <property type="match status" value="1"/>
</dbReference>
<dbReference type="InterPro" id="IPR050750">
    <property type="entry name" value="C5-MTase"/>
</dbReference>
<evidence type="ECO:0000256" key="4">
    <source>
        <dbReference type="ARBA" id="ARBA00022691"/>
    </source>
</evidence>
<feature type="compositionally biased region" description="Basic and acidic residues" evidence="7">
    <location>
        <begin position="218"/>
        <end position="228"/>
    </location>
</feature>
<proteinExistence type="inferred from homology"/>
<dbReference type="InterPro" id="IPR001525">
    <property type="entry name" value="C5_MeTfrase"/>
</dbReference>
<keyword evidence="9" id="KW-1185">Reference proteome</keyword>
<evidence type="ECO:0000256" key="5">
    <source>
        <dbReference type="ARBA" id="ARBA00022747"/>
    </source>
</evidence>
<evidence type="ECO:0000256" key="6">
    <source>
        <dbReference type="PROSITE-ProRule" id="PRU01016"/>
    </source>
</evidence>
<dbReference type="GO" id="GO:0032259">
    <property type="term" value="P:methylation"/>
    <property type="evidence" value="ECO:0007669"/>
    <property type="project" value="UniProtKB-KW"/>
</dbReference>
<evidence type="ECO:0000256" key="3">
    <source>
        <dbReference type="ARBA" id="ARBA00022679"/>
    </source>
</evidence>
<dbReference type="InterPro" id="IPR029063">
    <property type="entry name" value="SAM-dependent_MTases_sf"/>
</dbReference>
<accession>A0ABQ7FJF8</accession>
<comment type="caution">
    <text evidence="8">The sequence shown here is derived from an EMBL/GenBank/DDBJ whole genome shotgun (WGS) entry which is preliminary data.</text>
</comment>
<dbReference type="RefSeq" id="WP_156206048.1">
    <property type="nucleotide sequence ID" value="NZ_WHPN01000264.1"/>
</dbReference>
<evidence type="ECO:0000313" key="8">
    <source>
        <dbReference type="EMBL" id="KAF4408753.1"/>
    </source>
</evidence>
<protein>
    <recommendedName>
        <fullName evidence="1">DNA (cytosine-5-)-methyltransferase</fullName>
        <ecNumber evidence="1">2.1.1.37</ecNumber>
    </recommendedName>
</protein>